<evidence type="ECO:0000259" key="3">
    <source>
        <dbReference type="Pfam" id="PF00171"/>
    </source>
</evidence>
<evidence type="ECO:0000313" key="4">
    <source>
        <dbReference type="EMBL" id="MTD58425.1"/>
    </source>
</evidence>
<dbReference type="FunFam" id="3.40.605.10:FF:000063">
    <property type="entry name" value="Succinate-semialdehyde dehydrogenase, mitochondrial"/>
    <property type="match status" value="1"/>
</dbReference>
<dbReference type="Pfam" id="PF00171">
    <property type="entry name" value="Aldedh"/>
    <property type="match status" value="1"/>
</dbReference>
<dbReference type="Gene3D" id="3.40.605.10">
    <property type="entry name" value="Aldehyde Dehydrogenase, Chain A, domain 1"/>
    <property type="match status" value="1"/>
</dbReference>
<dbReference type="SUPFAM" id="SSF53720">
    <property type="entry name" value="ALDH-like"/>
    <property type="match status" value="1"/>
</dbReference>
<keyword evidence="5" id="KW-1185">Reference proteome</keyword>
<feature type="non-terminal residue" evidence="4">
    <location>
        <position position="326"/>
    </location>
</feature>
<comment type="caution">
    <text evidence="4">The sequence shown here is derived from an EMBL/GenBank/DDBJ whole genome shotgun (WGS) entry which is preliminary data.</text>
</comment>
<proteinExistence type="inferred from homology"/>
<sequence length="326" mass="33719">MTTSFTAETGADPVGNWIDGKWNLGGDVLESVDPSTGEIVGTFHSAGAGEGATAIAAARAAFDTTDWSRNTEGRARALHDLASNLDHNSDEIATMIARENGKLLWEARAEVTMAAESLRINAAHARLQVFGHAVEQAPGVYWHNVPEAVGVAGIISPWNGPVLLSVRSIAAALAAGCTVVAKLPGQTAMINALLSTAVADTASLPAGVLNIVTESGNEVAPLLVSSPDVDIVSYTGSTQVGRVIAANAAPTVKRLSLELGGKTPLVIFDDVDLDAVVRVLVFSCTFMNGQYCGTGARVLVQRGLADALRTTLTAALETVRVGPALD</sequence>
<dbReference type="Gene3D" id="3.40.309.10">
    <property type="entry name" value="Aldehyde Dehydrogenase, Chain A, domain 2"/>
    <property type="match status" value="1"/>
</dbReference>
<name>A0A6N7Z9L0_9PSEU</name>
<dbReference type="InterPro" id="IPR016161">
    <property type="entry name" value="Ald_DH/histidinol_DH"/>
</dbReference>
<reference evidence="4 5" key="1">
    <citation type="submission" date="2019-11" db="EMBL/GenBank/DDBJ databases">
        <title>Draft genome of Amycolatopsis RM579.</title>
        <authorList>
            <person name="Duangmal K."/>
            <person name="Mingma R."/>
        </authorList>
    </citation>
    <scope>NUCLEOTIDE SEQUENCE [LARGE SCALE GENOMIC DNA]</scope>
    <source>
        <strain evidence="4 5">RM579</strain>
    </source>
</reference>
<feature type="domain" description="Aldehyde dehydrogenase" evidence="3">
    <location>
        <begin position="29"/>
        <end position="326"/>
    </location>
</feature>
<comment type="similarity">
    <text evidence="1">Belongs to the aldehyde dehydrogenase family.</text>
</comment>
<keyword evidence="2" id="KW-0560">Oxidoreductase</keyword>
<dbReference type="GO" id="GO:0016620">
    <property type="term" value="F:oxidoreductase activity, acting on the aldehyde or oxo group of donors, NAD or NADP as acceptor"/>
    <property type="evidence" value="ECO:0007669"/>
    <property type="project" value="InterPro"/>
</dbReference>
<protein>
    <submittedName>
        <fullName evidence="4">Aldehyde dehydrogenase family protein</fullName>
    </submittedName>
</protein>
<gene>
    <name evidence="4" type="ORF">GKO32_31250</name>
</gene>
<dbReference type="InterPro" id="IPR015590">
    <property type="entry name" value="Aldehyde_DH_dom"/>
</dbReference>
<organism evidence="4 5">
    <name type="scientific">Amycolatopsis pithecellobii</name>
    <dbReference type="NCBI Taxonomy" id="664692"/>
    <lineage>
        <taxon>Bacteria</taxon>
        <taxon>Bacillati</taxon>
        <taxon>Actinomycetota</taxon>
        <taxon>Actinomycetes</taxon>
        <taxon>Pseudonocardiales</taxon>
        <taxon>Pseudonocardiaceae</taxon>
        <taxon>Amycolatopsis</taxon>
    </lineage>
</organism>
<accession>A0A6N7Z9L0</accession>
<dbReference type="Proteomes" id="UP000440096">
    <property type="component" value="Unassembled WGS sequence"/>
</dbReference>
<dbReference type="PANTHER" id="PTHR42804:SF1">
    <property type="entry name" value="ALDEHYDE DEHYDROGENASE-RELATED"/>
    <property type="match status" value="1"/>
</dbReference>
<dbReference type="EMBL" id="WMBA01000067">
    <property type="protein sequence ID" value="MTD58425.1"/>
    <property type="molecule type" value="Genomic_DNA"/>
</dbReference>
<dbReference type="InterPro" id="IPR016162">
    <property type="entry name" value="Ald_DH_N"/>
</dbReference>
<evidence type="ECO:0000313" key="5">
    <source>
        <dbReference type="Proteomes" id="UP000440096"/>
    </source>
</evidence>
<dbReference type="RefSeq" id="WP_154760505.1">
    <property type="nucleotide sequence ID" value="NZ_WMBA01000067.1"/>
</dbReference>
<dbReference type="InterPro" id="IPR016163">
    <property type="entry name" value="Ald_DH_C"/>
</dbReference>
<dbReference type="OrthoDB" id="9802947at2"/>
<evidence type="ECO:0000256" key="1">
    <source>
        <dbReference type="ARBA" id="ARBA00009986"/>
    </source>
</evidence>
<evidence type="ECO:0000256" key="2">
    <source>
        <dbReference type="ARBA" id="ARBA00023002"/>
    </source>
</evidence>
<dbReference type="AlphaFoldDB" id="A0A6N7Z9L0"/>
<dbReference type="PANTHER" id="PTHR42804">
    <property type="entry name" value="ALDEHYDE DEHYDROGENASE"/>
    <property type="match status" value="1"/>
</dbReference>